<feature type="coiled-coil region" evidence="5">
    <location>
        <begin position="402"/>
        <end position="443"/>
    </location>
</feature>
<feature type="coiled-coil region" evidence="5">
    <location>
        <begin position="490"/>
        <end position="525"/>
    </location>
</feature>
<feature type="domain" description="GRIP" evidence="7">
    <location>
        <begin position="665"/>
        <end position="715"/>
    </location>
</feature>
<keyword evidence="2" id="KW-0963">Cytoplasm</keyword>
<comment type="subcellular location">
    <subcellularLocation>
        <location evidence="1">Cytoplasm</location>
    </subcellularLocation>
</comment>
<evidence type="ECO:0000313" key="8">
    <source>
        <dbReference type="EMBL" id="KAL3386003.1"/>
    </source>
</evidence>
<dbReference type="EMBL" id="JBJJXI010000149">
    <property type="protein sequence ID" value="KAL3386003.1"/>
    <property type="molecule type" value="Genomic_DNA"/>
</dbReference>
<dbReference type="PANTHER" id="PTHR18902:SF25">
    <property type="entry name" value="GRIP AND COILED-COIL DOMAIN-CONTAINING PROTEIN 2"/>
    <property type="match status" value="1"/>
</dbReference>
<organism evidence="8 9">
    <name type="scientific">Trichogramma kaykai</name>
    <dbReference type="NCBI Taxonomy" id="54128"/>
    <lineage>
        <taxon>Eukaryota</taxon>
        <taxon>Metazoa</taxon>
        <taxon>Ecdysozoa</taxon>
        <taxon>Arthropoda</taxon>
        <taxon>Hexapoda</taxon>
        <taxon>Insecta</taxon>
        <taxon>Pterygota</taxon>
        <taxon>Neoptera</taxon>
        <taxon>Endopterygota</taxon>
        <taxon>Hymenoptera</taxon>
        <taxon>Apocrita</taxon>
        <taxon>Proctotrupomorpha</taxon>
        <taxon>Chalcidoidea</taxon>
        <taxon>Trichogrammatidae</taxon>
        <taxon>Trichogramma</taxon>
    </lineage>
</organism>
<dbReference type="PANTHER" id="PTHR18902">
    <property type="entry name" value="NUCLEAR MITOTIC APPARATUS PROTEIN 1-RELATED"/>
    <property type="match status" value="1"/>
</dbReference>
<evidence type="ECO:0000256" key="3">
    <source>
        <dbReference type="ARBA" id="ARBA00022553"/>
    </source>
</evidence>
<gene>
    <name evidence="8" type="ORF">TKK_018518</name>
</gene>
<feature type="region of interest" description="Disordered" evidence="6">
    <location>
        <begin position="1"/>
        <end position="23"/>
    </location>
</feature>
<dbReference type="GO" id="GO:0005737">
    <property type="term" value="C:cytoplasm"/>
    <property type="evidence" value="ECO:0007669"/>
    <property type="project" value="UniProtKB-SubCell"/>
</dbReference>
<reference evidence="8 9" key="1">
    <citation type="journal article" date="2024" name="bioRxiv">
        <title>A reference genome for Trichogramma kaykai: A tiny desert-dwelling parasitoid wasp with competing sex-ratio distorters.</title>
        <authorList>
            <person name="Culotta J."/>
            <person name="Lindsey A.R."/>
        </authorList>
    </citation>
    <scope>NUCLEOTIDE SEQUENCE [LARGE SCALE GENOMIC DNA]</scope>
    <source>
        <strain evidence="8 9">KSX58</strain>
    </source>
</reference>
<proteinExistence type="predicted"/>
<protein>
    <recommendedName>
        <fullName evidence="7">GRIP domain-containing protein</fullName>
    </recommendedName>
</protein>
<evidence type="ECO:0000256" key="5">
    <source>
        <dbReference type="SAM" id="Coils"/>
    </source>
</evidence>
<keyword evidence="4 5" id="KW-0175">Coiled coil</keyword>
<dbReference type="Gene3D" id="1.10.220.60">
    <property type="entry name" value="GRIP domain"/>
    <property type="match status" value="1"/>
</dbReference>
<dbReference type="InterPro" id="IPR000237">
    <property type="entry name" value="GRIP_dom"/>
</dbReference>
<dbReference type="Proteomes" id="UP001627154">
    <property type="component" value="Unassembled WGS sequence"/>
</dbReference>
<feature type="region of interest" description="Disordered" evidence="6">
    <location>
        <begin position="566"/>
        <end position="587"/>
    </location>
</feature>
<dbReference type="AlphaFoldDB" id="A0ABD2VZN9"/>
<dbReference type="InterPro" id="IPR051841">
    <property type="entry name" value="MT-Golgi_org_protein"/>
</dbReference>
<feature type="coiled-coil region" evidence="5">
    <location>
        <begin position="37"/>
        <end position="375"/>
    </location>
</feature>
<comment type="caution">
    <text evidence="8">The sequence shown here is derived from an EMBL/GenBank/DDBJ whole genome shotgun (WGS) entry which is preliminary data.</text>
</comment>
<feature type="compositionally biased region" description="Polar residues" evidence="6">
    <location>
        <begin position="1"/>
        <end position="19"/>
    </location>
</feature>
<keyword evidence="3" id="KW-0597">Phosphoprotein</keyword>
<keyword evidence="9" id="KW-1185">Reference proteome</keyword>
<evidence type="ECO:0000256" key="6">
    <source>
        <dbReference type="SAM" id="MobiDB-lite"/>
    </source>
</evidence>
<accession>A0ABD2VZN9</accession>
<evidence type="ECO:0000256" key="4">
    <source>
        <dbReference type="ARBA" id="ARBA00023054"/>
    </source>
</evidence>
<feature type="coiled-coil region" evidence="5">
    <location>
        <begin position="621"/>
        <end position="655"/>
    </location>
</feature>
<dbReference type="SMART" id="SM00755">
    <property type="entry name" value="Grip"/>
    <property type="match status" value="1"/>
</dbReference>
<evidence type="ECO:0000259" key="7">
    <source>
        <dbReference type="PROSITE" id="PS50913"/>
    </source>
</evidence>
<evidence type="ECO:0000313" key="9">
    <source>
        <dbReference type="Proteomes" id="UP001627154"/>
    </source>
</evidence>
<dbReference type="PROSITE" id="PS50913">
    <property type="entry name" value="GRIP"/>
    <property type="match status" value="1"/>
</dbReference>
<dbReference type="Pfam" id="PF01465">
    <property type="entry name" value="GRIP"/>
    <property type="match status" value="1"/>
</dbReference>
<evidence type="ECO:0000256" key="2">
    <source>
        <dbReference type="ARBA" id="ARBA00022490"/>
    </source>
</evidence>
<evidence type="ECO:0000256" key="1">
    <source>
        <dbReference type="ARBA" id="ARBA00004496"/>
    </source>
</evidence>
<sequence length="735" mass="84880">MMEENTTGISDVASNCNGNNDEKINSDDSYVNIGERYNKLRGLAVKLKKKVSDLTEQVKNLETDNQKLGNEKEEMQNKILLMSDSVKKLQTIQSQYDRSQDDVELIKNENKRLTKRLETLVLENDSFRDTIMKEKRDLSEATAKINNLLEEKIKLESNCDQLEKKIKELNYELKAEVVLRQQKAKEYEDMKTALDAELKAHKATLAKMDNMKFDRKSNNVLSLEVANYEKSIETIKHKLDEETNERISLEGTIKQHLETIEVLTARIMELQDSCLSKATRITILEEKNSTFEMETREAKSEAAKAVNEKDAANRELTRLMLAKKDLEAKIESLTLEMGRVEEENSARIKALESLIEELKREVSRLNLALESSKMEITTLQADFDSYKLRAQSVLLRTKTAPSSELEEEIEQGRHQIQMLNEKCECYSERIESLMREILLLKHERSRAVASEAELQDKLSVFRQDSVMLLEKMKNKEIEVQRIQINHEKIVDTLRRNYEEELSNLKKKHEEEIKNVKIEANIASQMSSQMNLNTEAIKPSVGSSSVPPLIEREECEGSESIDSLHLTLKNVEQRGPNPRTKSSRSESPMITQITPLDQLLEFPFDEHNVVLASRVPEDSPEVIAYKNRVKHLTELLADAERDIDKLTQQNQLLKEDIRLQKRYVEREKEAVNFEYLKNVVFKFCTLENRDERSRLVPVLDTILKLSPEETHKLNEIVSTTGGVIQKRIWIPGWSTS</sequence>
<name>A0ABD2VZN9_9HYME</name>